<dbReference type="OrthoDB" id="514333at2759"/>
<evidence type="ECO:0000256" key="3">
    <source>
        <dbReference type="ARBA" id="ARBA00022679"/>
    </source>
</evidence>
<evidence type="ECO:0000256" key="2">
    <source>
        <dbReference type="ARBA" id="ARBA00012251"/>
    </source>
</evidence>
<dbReference type="InterPro" id="IPR036770">
    <property type="entry name" value="Ankyrin_rpt-contain_sf"/>
</dbReference>
<sequence>MHSSQLQQLRAACLRGDAAAAQRLLAGRAAFGCLGDASTEQEQALAGALLAPLPGDAGNTLLHHLASGEGLGIGGCLLLSLAGGSPRSAAGGGPAVWPSKHQRGRAQALALVLARQPRSALLAGSRNAAGVTPLHCCVLSRSWQVLAVLLASLQQLLSPAGVDSTQQERQQQQDALQLLLSVPDASGLSPLELAIKLRQWPAARLLAAAAGGRLPLSRDQIAACSLVQQYLRLSRSSSGHSLASGSGAAAAEEQQGIRVSASGATVTEALGGLLSKLWDAFSATPAGEAAVDELAAAARLDQAQLGGSSGEGSSSSAAGGASDSACIDEGDPRRAVCPEPGCGTALPSAAAARLLPAAALDRFQLLVVQRFVTARPHDLRSCPAAGCGALLHLAGPAAAASQLGTAGLTATGAAGADAAAAAAVPAAVPAAVVAAAAPGAGLDAECGACGHLLCWRCGEEAHEPASCAQMRRWGEELAELRAAAPSADVQWLTSNTKRCPQCLARIQKHGGCNHMTCKGCGHHFCWVCGRAWSQHSESTGGFFYCNLDQHHELPEYSMASSGASEAGSMGGPLAWLAGVWGSIKAAAQQQQLQRHLRQYLRLSGSRGALFAAAAQMQRLLMAAGVADGGTGNSGSGSGSSSSSGSLGPEALGVSPGEAARMSDLEWSQIVAAAAASVADAAAQLPPLAADSAKSAAQAALAAASGASSSGSAAAETAYLQQLAEGVAAARGLLQHSAVALYQLPAGTHRRHLQQLSAAMQSSLLLAPGLLL</sequence>
<keyword evidence="8" id="KW-0862">Zinc</keyword>
<dbReference type="GO" id="GO:0061630">
    <property type="term" value="F:ubiquitin protein ligase activity"/>
    <property type="evidence" value="ECO:0007669"/>
    <property type="project" value="UniProtKB-EC"/>
</dbReference>
<accession>A0A2P6TJU4</accession>
<evidence type="ECO:0000256" key="9">
    <source>
        <dbReference type="SAM" id="MobiDB-lite"/>
    </source>
</evidence>
<comment type="catalytic activity">
    <reaction evidence="1">
        <text>[E2 ubiquitin-conjugating enzyme]-S-ubiquitinyl-L-cysteine + [acceptor protein]-L-lysine = [E2 ubiquitin-conjugating enzyme]-L-cysteine + [acceptor protein]-N(6)-ubiquitinyl-L-lysine.</text>
        <dbReference type="EC" id="2.3.2.31"/>
    </reaction>
</comment>
<protein>
    <recommendedName>
        <fullName evidence="2">RBR-type E3 ubiquitin transferase</fullName>
        <ecNumber evidence="2">2.3.2.31</ecNumber>
    </recommendedName>
</protein>
<dbReference type="GO" id="GO:0016567">
    <property type="term" value="P:protein ubiquitination"/>
    <property type="evidence" value="ECO:0007669"/>
    <property type="project" value="InterPro"/>
</dbReference>
<dbReference type="AlphaFoldDB" id="A0A2P6TJU4"/>
<gene>
    <name evidence="11" type="ORF">C2E21_6728</name>
</gene>
<dbReference type="InterPro" id="IPR002867">
    <property type="entry name" value="IBR_dom"/>
</dbReference>
<feature type="domain" description="RING-type" evidence="10">
    <location>
        <begin position="299"/>
        <end position="549"/>
    </location>
</feature>
<feature type="compositionally biased region" description="Low complexity" evidence="9">
    <location>
        <begin position="305"/>
        <end position="325"/>
    </location>
</feature>
<keyword evidence="3" id="KW-0808">Transferase</keyword>
<feature type="region of interest" description="Disordered" evidence="9">
    <location>
        <begin position="630"/>
        <end position="654"/>
    </location>
</feature>
<keyword evidence="12" id="KW-1185">Reference proteome</keyword>
<dbReference type="EC" id="2.3.2.31" evidence="2"/>
<reference evidence="11 12" key="1">
    <citation type="journal article" date="2018" name="Plant J.">
        <title>Genome sequences of Chlorella sorokiniana UTEX 1602 and Micractinium conductrix SAG 241.80: implications to maltose excretion by a green alga.</title>
        <authorList>
            <person name="Arriola M.B."/>
            <person name="Velmurugan N."/>
            <person name="Zhang Y."/>
            <person name="Plunkett M.H."/>
            <person name="Hondzo H."/>
            <person name="Barney B.M."/>
        </authorList>
    </citation>
    <scope>NUCLEOTIDE SEQUENCE [LARGE SCALE GENOMIC DNA]</scope>
    <source>
        <strain evidence="12">UTEX 1602</strain>
    </source>
</reference>
<dbReference type="InterPro" id="IPR031127">
    <property type="entry name" value="E3_UB_ligase_RBR"/>
</dbReference>
<proteinExistence type="predicted"/>
<dbReference type="GO" id="GO:0008270">
    <property type="term" value="F:zinc ion binding"/>
    <property type="evidence" value="ECO:0007669"/>
    <property type="project" value="UniProtKB-KW"/>
</dbReference>
<dbReference type="STRING" id="3076.A0A2P6TJU4"/>
<dbReference type="Gene3D" id="1.20.120.1750">
    <property type="match status" value="1"/>
</dbReference>
<keyword evidence="7" id="KW-0833">Ubl conjugation pathway</keyword>
<dbReference type="Gene3D" id="1.25.40.20">
    <property type="entry name" value="Ankyrin repeat-containing domain"/>
    <property type="match status" value="1"/>
</dbReference>
<organism evidence="11 12">
    <name type="scientific">Chlorella sorokiniana</name>
    <name type="common">Freshwater green alga</name>
    <dbReference type="NCBI Taxonomy" id="3076"/>
    <lineage>
        <taxon>Eukaryota</taxon>
        <taxon>Viridiplantae</taxon>
        <taxon>Chlorophyta</taxon>
        <taxon>core chlorophytes</taxon>
        <taxon>Trebouxiophyceae</taxon>
        <taxon>Chlorellales</taxon>
        <taxon>Chlorellaceae</taxon>
        <taxon>Chlorella clade</taxon>
        <taxon>Chlorella</taxon>
    </lineage>
</organism>
<evidence type="ECO:0000313" key="12">
    <source>
        <dbReference type="Proteomes" id="UP000239899"/>
    </source>
</evidence>
<evidence type="ECO:0000256" key="7">
    <source>
        <dbReference type="ARBA" id="ARBA00022786"/>
    </source>
</evidence>
<dbReference type="Pfam" id="PF22191">
    <property type="entry name" value="IBR_1"/>
    <property type="match status" value="1"/>
</dbReference>
<feature type="region of interest" description="Disordered" evidence="9">
    <location>
        <begin position="305"/>
        <end position="326"/>
    </location>
</feature>
<evidence type="ECO:0000256" key="5">
    <source>
        <dbReference type="ARBA" id="ARBA00022737"/>
    </source>
</evidence>
<dbReference type="SMART" id="SM00647">
    <property type="entry name" value="IBR"/>
    <property type="match status" value="2"/>
</dbReference>
<dbReference type="Pfam" id="PF01485">
    <property type="entry name" value="IBR"/>
    <property type="match status" value="1"/>
</dbReference>
<dbReference type="EMBL" id="LHPG02000013">
    <property type="protein sequence ID" value="PRW44356.1"/>
    <property type="molecule type" value="Genomic_DNA"/>
</dbReference>
<evidence type="ECO:0000256" key="1">
    <source>
        <dbReference type="ARBA" id="ARBA00001798"/>
    </source>
</evidence>
<evidence type="ECO:0000259" key="10">
    <source>
        <dbReference type="PROSITE" id="PS51873"/>
    </source>
</evidence>
<comment type="caution">
    <text evidence="11">The sequence shown here is derived from an EMBL/GenBank/DDBJ whole genome shotgun (WGS) entry which is preliminary data.</text>
</comment>
<evidence type="ECO:0000313" key="11">
    <source>
        <dbReference type="EMBL" id="PRW44356.1"/>
    </source>
</evidence>
<dbReference type="PROSITE" id="PS51873">
    <property type="entry name" value="TRIAD"/>
    <property type="match status" value="1"/>
</dbReference>
<keyword evidence="5" id="KW-0677">Repeat</keyword>
<dbReference type="SUPFAM" id="SSF57850">
    <property type="entry name" value="RING/U-box"/>
    <property type="match status" value="1"/>
</dbReference>
<evidence type="ECO:0000256" key="6">
    <source>
        <dbReference type="ARBA" id="ARBA00022771"/>
    </source>
</evidence>
<evidence type="ECO:0000256" key="8">
    <source>
        <dbReference type="ARBA" id="ARBA00022833"/>
    </source>
</evidence>
<dbReference type="InterPro" id="IPR044066">
    <property type="entry name" value="TRIAD_supradom"/>
</dbReference>
<keyword evidence="4" id="KW-0479">Metal-binding</keyword>
<feature type="compositionally biased region" description="Low complexity" evidence="9">
    <location>
        <begin position="638"/>
        <end position="647"/>
    </location>
</feature>
<evidence type="ECO:0000256" key="4">
    <source>
        <dbReference type="ARBA" id="ARBA00022723"/>
    </source>
</evidence>
<dbReference type="Proteomes" id="UP000239899">
    <property type="component" value="Unassembled WGS sequence"/>
</dbReference>
<name>A0A2P6TJU4_CHLSO</name>
<keyword evidence="6" id="KW-0863">Zinc-finger</keyword>
<dbReference type="PANTHER" id="PTHR11685">
    <property type="entry name" value="RBR FAMILY RING FINGER AND IBR DOMAIN-CONTAINING"/>
    <property type="match status" value="1"/>
</dbReference>